<feature type="transmembrane region" description="Helical" evidence="1">
    <location>
        <begin position="109"/>
        <end position="136"/>
    </location>
</feature>
<feature type="transmembrane region" description="Helical" evidence="1">
    <location>
        <begin position="370"/>
        <end position="387"/>
    </location>
</feature>
<dbReference type="EMBL" id="CP053586">
    <property type="protein sequence ID" value="WNZ25190.1"/>
    <property type="molecule type" value="Genomic_DNA"/>
</dbReference>
<feature type="transmembrane region" description="Helical" evidence="1">
    <location>
        <begin position="186"/>
        <end position="204"/>
    </location>
</feature>
<feature type="transmembrane region" description="Helical" evidence="1">
    <location>
        <begin position="303"/>
        <end position="326"/>
    </location>
</feature>
<keyword evidence="1" id="KW-0472">Membrane</keyword>
<sequence length="590" mass="67032">MSATRLYQFLTAKPTRTQIWLWLGLSLLVSLVYSVPALREAWSGEYVIQDDARQHVFWMRRFLDPDLFPQDLMADYFQSVAPWGYASLYRLFAWFGIDPVELSKVLPLILGLITTGFCFGVALKILPIPIAGFTAATLLNQNLWMRDDLSSATPGAFFYPIFLAFLYYLLRCLLIPCLFTIALQGLFYPQSVFLSAGILLLRLLDWSDITKPRLNHSQIRFSSIGLGVAFLVMVLYAFKSSEFGAVIRLAEAKTLPAFAPTGWSAYFSDNFVQFWLCGKRSGMIPTEWCDLAKDQQDIARPWLLARFPSVWLGLLFPVVLLARNHFPLAQRLTHHWQVLWQALLVSIGLFLIAHILAFRLHLPNRYTEHSFRILLALAAGMTLVSLWDRLFQWCLSRKPMLATGLTALLAATLVFYPYSLEIDHEPFPVTGYVTGDAPSLYRFFANQPKDIVIASLSEAANQIPTFSQRSLLAGGEGYLLPYHPQYFQQLSQKLLDTAQAQYSPDLNQVKAFIDRYDVDFWLLDQESFQPDFNNPKSYLTQLFAQFPVETQPIKAQLAAGVVPALSQIPAACSVQRDGFRVLRARCILKQ</sequence>
<gene>
    <name evidence="2" type="ORF">HJG54_21600</name>
</gene>
<dbReference type="RefSeq" id="WP_316431332.1">
    <property type="nucleotide sequence ID" value="NZ_CP053586.1"/>
</dbReference>
<feature type="transmembrane region" description="Helical" evidence="1">
    <location>
        <begin position="219"/>
        <end position="238"/>
    </location>
</feature>
<organism evidence="2">
    <name type="scientific">Leptolyngbya sp. NK1-12</name>
    <dbReference type="NCBI Taxonomy" id="2547451"/>
    <lineage>
        <taxon>Bacteria</taxon>
        <taxon>Bacillati</taxon>
        <taxon>Cyanobacteriota</taxon>
        <taxon>Cyanophyceae</taxon>
        <taxon>Leptolyngbyales</taxon>
        <taxon>Leptolyngbyaceae</taxon>
        <taxon>Leptolyngbya group</taxon>
        <taxon>Leptolyngbya</taxon>
    </lineage>
</organism>
<protein>
    <submittedName>
        <fullName evidence="2">Uncharacterized protein</fullName>
    </submittedName>
</protein>
<evidence type="ECO:0000256" key="1">
    <source>
        <dbReference type="SAM" id="Phobius"/>
    </source>
</evidence>
<reference evidence="2" key="1">
    <citation type="submission" date="2020-05" db="EMBL/GenBank/DDBJ databases">
        <authorList>
            <person name="Zhu T."/>
            <person name="Keshari N."/>
            <person name="Lu X."/>
        </authorList>
    </citation>
    <scope>NUCLEOTIDE SEQUENCE</scope>
    <source>
        <strain evidence="2">NK1-12</strain>
    </source>
</reference>
<keyword evidence="1" id="KW-0812">Transmembrane</keyword>
<feature type="transmembrane region" description="Helical" evidence="1">
    <location>
        <begin position="156"/>
        <end position="179"/>
    </location>
</feature>
<feature type="transmembrane region" description="Helical" evidence="1">
    <location>
        <begin position="399"/>
        <end position="418"/>
    </location>
</feature>
<feature type="transmembrane region" description="Helical" evidence="1">
    <location>
        <begin position="338"/>
        <end position="358"/>
    </location>
</feature>
<keyword evidence="1" id="KW-1133">Transmembrane helix</keyword>
<feature type="transmembrane region" description="Helical" evidence="1">
    <location>
        <begin position="76"/>
        <end position="97"/>
    </location>
</feature>
<name>A0AA96WIB5_9CYAN</name>
<feature type="transmembrane region" description="Helical" evidence="1">
    <location>
        <begin position="20"/>
        <end position="38"/>
    </location>
</feature>
<proteinExistence type="predicted"/>
<accession>A0AA96WIB5</accession>
<evidence type="ECO:0000313" key="2">
    <source>
        <dbReference type="EMBL" id="WNZ25190.1"/>
    </source>
</evidence>
<dbReference type="AlphaFoldDB" id="A0AA96WIB5"/>